<keyword evidence="3 6" id="KW-0812">Transmembrane</keyword>
<dbReference type="Proteomes" id="UP000515151">
    <property type="component" value="Chromosome 1"/>
</dbReference>
<evidence type="ECO:0000313" key="10">
    <source>
        <dbReference type="Proteomes" id="UP000515151"/>
    </source>
</evidence>
<keyword evidence="4 6" id="KW-1133">Transmembrane helix</keyword>
<feature type="domain" description="EamA" evidence="7">
    <location>
        <begin position="25"/>
        <end position="163"/>
    </location>
</feature>
<evidence type="ECO:0000313" key="9">
    <source>
        <dbReference type="Proteomes" id="UP000197138"/>
    </source>
</evidence>
<evidence type="ECO:0000256" key="5">
    <source>
        <dbReference type="ARBA" id="ARBA00023136"/>
    </source>
</evidence>
<feature type="transmembrane region" description="Helical" evidence="6">
    <location>
        <begin position="52"/>
        <end position="73"/>
    </location>
</feature>
<evidence type="ECO:0000259" key="7">
    <source>
        <dbReference type="Pfam" id="PF00892"/>
    </source>
</evidence>
<reference evidence="8" key="2">
    <citation type="submission" date="2017-06" db="EMBL/GenBank/DDBJ databases">
        <title>The pomegranate genome and the genomics of punicalagin biosynthesis.</title>
        <authorList>
            <person name="Xu C."/>
        </authorList>
    </citation>
    <scope>NUCLEOTIDE SEQUENCE [LARGE SCALE GENOMIC DNA]</scope>
    <source>
        <tissue evidence="8">Fresh leaf</tissue>
    </source>
</reference>
<dbReference type="RefSeq" id="XP_031381941.1">
    <property type="nucleotide sequence ID" value="XM_031526081.1"/>
</dbReference>
<comment type="subcellular location">
    <subcellularLocation>
        <location evidence="1 6">Membrane</location>
        <topology evidence="1 6">Multi-pass membrane protein</topology>
    </subcellularLocation>
</comment>
<dbReference type="SUPFAM" id="SSF103481">
    <property type="entry name" value="Multidrug resistance efflux transporter EmrE"/>
    <property type="match status" value="2"/>
</dbReference>
<reference evidence="10" key="3">
    <citation type="journal article" date="2020" name="Plant Biotechnol. J.">
        <title>The pomegranate (Punica granatum L.) draft genome dissects genetic divergence between soft- and hard-seeded cultivars.</title>
        <authorList>
            <person name="Luo X."/>
            <person name="Li H."/>
            <person name="Wu Z."/>
            <person name="Yao W."/>
            <person name="Zhao P."/>
            <person name="Cao D."/>
            <person name="Yu H."/>
            <person name="Li K."/>
            <person name="Poudel K."/>
            <person name="Zhao D."/>
            <person name="Zhang F."/>
            <person name="Xia X."/>
            <person name="Chen L."/>
            <person name="Wang Q."/>
            <person name="Jing D."/>
            <person name="Cao S."/>
        </authorList>
    </citation>
    <scope>NUCLEOTIDE SEQUENCE [LARGE SCALE GENOMIC DNA]</scope>
</reference>
<name>A0A218WIR1_PUNGR</name>
<dbReference type="OrthoDB" id="1728340at2759"/>
<feature type="transmembrane region" description="Helical" evidence="6">
    <location>
        <begin position="199"/>
        <end position="219"/>
    </location>
</feature>
<protein>
    <recommendedName>
        <fullName evidence="6">WAT1-related protein</fullName>
    </recommendedName>
</protein>
<feature type="transmembrane region" description="Helical" evidence="6">
    <location>
        <begin position="85"/>
        <end position="107"/>
    </location>
</feature>
<evidence type="ECO:0000256" key="3">
    <source>
        <dbReference type="ARBA" id="ARBA00022692"/>
    </source>
</evidence>
<dbReference type="AlphaFoldDB" id="A0A218WIR1"/>
<evidence type="ECO:0000313" key="11">
    <source>
        <dbReference type="RefSeq" id="XP_031381941.1"/>
    </source>
</evidence>
<dbReference type="Pfam" id="PF00892">
    <property type="entry name" value="EamA"/>
    <property type="match status" value="2"/>
</dbReference>
<dbReference type="EMBL" id="MTKT01004293">
    <property type="protein sequence ID" value="OWM72398.1"/>
    <property type="molecule type" value="Genomic_DNA"/>
</dbReference>
<dbReference type="GeneID" id="116196391"/>
<keyword evidence="10" id="KW-1185">Reference proteome</keyword>
<evidence type="ECO:0000313" key="8">
    <source>
        <dbReference type="EMBL" id="OWM72398.1"/>
    </source>
</evidence>
<sequence length="379" mass="40935">MVGSSVSSSSLISSGARGGELMPFIAMVMLQIGYAGMMILSKLAMDAGLNPFVFVTYRQIFATIATYPFAFFLERKTRPRITLSVLFQIFLCSLTGVLGNQGLYFIGLDNSTPTIACALANILPAVTFLFAVLFRQETLGLRTIAGQAKVVGTLVCVGGAMLLSFYHGPEIGVGNSAIHWKYAEKMTDNKNNSANKVNFFLGPFLLLLSAAAWSLWFIIQARLSTTFSAPYTTTTLMCLMASVECAIVGACVEHDISAWSLNSGIKIIASLYSAIVCSALAFCVMSWCIKKKGALYVSVFTPLLLVITAILSWALLREKLNLGICLGSTLIIGGLYGVLWGKSKEAKQIGIINKDEIKPDLELQPNSRLNGDHHVHAEG</sequence>
<reference evidence="11" key="4">
    <citation type="submission" date="2025-04" db="UniProtKB">
        <authorList>
            <consortium name="RefSeq"/>
        </authorList>
    </citation>
    <scope>IDENTIFICATION</scope>
    <source>
        <tissue evidence="11">Leaf</tissue>
    </source>
</reference>
<feature type="transmembrane region" description="Helical" evidence="6">
    <location>
        <begin position="264"/>
        <end position="287"/>
    </location>
</feature>
<feature type="transmembrane region" description="Helical" evidence="6">
    <location>
        <begin position="294"/>
        <end position="314"/>
    </location>
</feature>
<dbReference type="InterPro" id="IPR000620">
    <property type="entry name" value="EamA_dom"/>
</dbReference>
<reference evidence="9" key="1">
    <citation type="journal article" date="2017" name="Plant J.">
        <title>The pomegranate (Punica granatum L.) genome and the genomics of punicalagin biosynthesis.</title>
        <authorList>
            <person name="Qin G."/>
            <person name="Xu C."/>
            <person name="Ming R."/>
            <person name="Tang H."/>
            <person name="Guyot R."/>
            <person name="Kramer E.M."/>
            <person name="Hu Y."/>
            <person name="Yi X."/>
            <person name="Qi Y."/>
            <person name="Xu X."/>
            <person name="Gao Z."/>
            <person name="Pan H."/>
            <person name="Jian J."/>
            <person name="Tian Y."/>
            <person name="Yue Z."/>
            <person name="Xu Y."/>
        </authorList>
    </citation>
    <scope>NUCLEOTIDE SEQUENCE [LARGE SCALE GENOMIC DNA]</scope>
    <source>
        <strain evidence="9">cv. Dabenzi</strain>
    </source>
</reference>
<feature type="transmembrane region" description="Helical" evidence="6">
    <location>
        <begin position="113"/>
        <end position="134"/>
    </location>
</feature>
<evidence type="ECO:0000256" key="1">
    <source>
        <dbReference type="ARBA" id="ARBA00004141"/>
    </source>
</evidence>
<dbReference type="InterPro" id="IPR030184">
    <property type="entry name" value="WAT1-related"/>
</dbReference>
<comment type="similarity">
    <text evidence="2 6">Belongs to the drug/metabolite transporter (DMT) superfamily. Plant drug/metabolite exporter (P-DME) (TC 2.A.7.4) family.</text>
</comment>
<feature type="transmembrane region" description="Helical" evidence="6">
    <location>
        <begin position="320"/>
        <end position="339"/>
    </location>
</feature>
<dbReference type="PANTHER" id="PTHR31218">
    <property type="entry name" value="WAT1-RELATED PROTEIN"/>
    <property type="match status" value="1"/>
</dbReference>
<evidence type="ECO:0000256" key="2">
    <source>
        <dbReference type="ARBA" id="ARBA00007635"/>
    </source>
</evidence>
<accession>A0A218WIR1</accession>
<evidence type="ECO:0000256" key="6">
    <source>
        <dbReference type="RuleBase" id="RU363077"/>
    </source>
</evidence>
<dbReference type="GO" id="GO:0016020">
    <property type="term" value="C:membrane"/>
    <property type="evidence" value="ECO:0007669"/>
    <property type="project" value="UniProtKB-SubCell"/>
</dbReference>
<organism evidence="8 9">
    <name type="scientific">Punica granatum</name>
    <name type="common">Pomegranate</name>
    <dbReference type="NCBI Taxonomy" id="22663"/>
    <lineage>
        <taxon>Eukaryota</taxon>
        <taxon>Viridiplantae</taxon>
        <taxon>Streptophyta</taxon>
        <taxon>Embryophyta</taxon>
        <taxon>Tracheophyta</taxon>
        <taxon>Spermatophyta</taxon>
        <taxon>Magnoliopsida</taxon>
        <taxon>eudicotyledons</taxon>
        <taxon>Gunneridae</taxon>
        <taxon>Pentapetalae</taxon>
        <taxon>rosids</taxon>
        <taxon>malvids</taxon>
        <taxon>Myrtales</taxon>
        <taxon>Lythraceae</taxon>
        <taxon>Punica</taxon>
    </lineage>
</organism>
<dbReference type="Proteomes" id="UP000197138">
    <property type="component" value="Unassembled WGS sequence"/>
</dbReference>
<dbReference type="InterPro" id="IPR037185">
    <property type="entry name" value="EmrE-like"/>
</dbReference>
<evidence type="ECO:0000256" key="4">
    <source>
        <dbReference type="ARBA" id="ARBA00022989"/>
    </source>
</evidence>
<feature type="domain" description="EamA" evidence="7">
    <location>
        <begin position="202"/>
        <end position="339"/>
    </location>
</feature>
<proteinExistence type="inferred from homology"/>
<keyword evidence="5 6" id="KW-0472">Membrane</keyword>
<gene>
    <name evidence="11" type="primary">LOC116196391</name>
    <name evidence="8" type="ORF">CDL15_Pgr018283</name>
</gene>
<dbReference type="GO" id="GO:0022857">
    <property type="term" value="F:transmembrane transporter activity"/>
    <property type="evidence" value="ECO:0007669"/>
    <property type="project" value="InterPro"/>
</dbReference>
<feature type="transmembrane region" description="Helical" evidence="6">
    <location>
        <begin position="21"/>
        <end position="40"/>
    </location>
</feature>